<evidence type="ECO:0000256" key="2">
    <source>
        <dbReference type="ARBA" id="ARBA00022448"/>
    </source>
</evidence>
<feature type="transmembrane region" description="Helical" evidence="9">
    <location>
        <begin position="345"/>
        <end position="367"/>
    </location>
</feature>
<feature type="transmembrane region" description="Helical" evidence="9">
    <location>
        <begin position="12"/>
        <end position="30"/>
    </location>
</feature>
<proteinExistence type="inferred from homology"/>
<dbReference type="EC" id="7.1.3.1" evidence="9"/>
<dbReference type="OrthoDB" id="9808652at2"/>
<evidence type="ECO:0000256" key="1">
    <source>
        <dbReference type="ARBA" id="ARBA00004127"/>
    </source>
</evidence>
<feature type="transmembrane region" description="Helical" evidence="9">
    <location>
        <begin position="421"/>
        <end position="445"/>
    </location>
</feature>
<feature type="transmembrane region" description="Helical" evidence="9">
    <location>
        <begin position="610"/>
        <end position="628"/>
    </location>
</feature>
<dbReference type="EMBL" id="CP041616">
    <property type="protein sequence ID" value="QDO89908.1"/>
    <property type="molecule type" value="Genomic_DNA"/>
</dbReference>
<protein>
    <recommendedName>
        <fullName evidence="9">K(+)-insensitive pyrophosphate-energized proton pump</fullName>
        <ecNumber evidence="9">7.1.3.1</ecNumber>
    </recommendedName>
    <alternativeName>
        <fullName evidence="9">Membrane-bound proton-translocating pyrophosphatase</fullName>
    </alternativeName>
    <alternativeName>
        <fullName evidence="9">Pyrophosphate-energized inorganic pyrophosphatase</fullName>
        <shortName evidence="9">H(+)-PPase</shortName>
    </alternativeName>
</protein>
<keyword evidence="9" id="KW-1003">Cell membrane</keyword>
<evidence type="ECO:0000313" key="11">
    <source>
        <dbReference type="Proteomes" id="UP000315395"/>
    </source>
</evidence>
<dbReference type="RefSeq" id="WP_143784628.1">
    <property type="nucleotide sequence ID" value="NZ_CP041616.1"/>
</dbReference>
<dbReference type="GO" id="GO:0005886">
    <property type="term" value="C:plasma membrane"/>
    <property type="evidence" value="ECO:0007669"/>
    <property type="project" value="UniProtKB-SubCell"/>
</dbReference>
<dbReference type="InterPro" id="IPR004131">
    <property type="entry name" value="PPase-energised_H-pump"/>
</dbReference>
<comment type="function">
    <text evidence="9">Proton pump that utilizes the energy of pyrophosphate hydrolysis as the driving force for proton movement across the membrane. Generates a proton motive force.</text>
</comment>
<dbReference type="Proteomes" id="UP000315395">
    <property type="component" value="Chromosome"/>
</dbReference>
<keyword evidence="10" id="KW-0378">Hydrolase</keyword>
<dbReference type="AlphaFoldDB" id="A0A516GEI8"/>
<keyword evidence="9" id="KW-0375">Hydrogen ion transport</keyword>
<dbReference type="GO" id="GO:0012505">
    <property type="term" value="C:endomembrane system"/>
    <property type="evidence" value="ECO:0007669"/>
    <property type="project" value="UniProtKB-SubCell"/>
</dbReference>
<organism evidence="10 11">
    <name type="scientific">Ornithinimicrobium ciconiae</name>
    <dbReference type="NCBI Taxonomy" id="2594265"/>
    <lineage>
        <taxon>Bacteria</taxon>
        <taxon>Bacillati</taxon>
        <taxon>Actinomycetota</taxon>
        <taxon>Actinomycetes</taxon>
        <taxon>Micrococcales</taxon>
        <taxon>Ornithinimicrobiaceae</taxon>
        <taxon>Ornithinimicrobium</taxon>
    </lineage>
</organism>
<feature type="transmembrane region" description="Helical" evidence="9">
    <location>
        <begin position="264"/>
        <end position="283"/>
    </location>
</feature>
<comment type="cofactor">
    <cofactor evidence="9">
        <name>Mg(2+)</name>
        <dbReference type="ChEBI" id="CHEBI:18420"/>
    </cofactor>
</comment>
<feature type="site" description="Determinant of potassium independence" evidence="9">
    <location>
        <position position="485"/>
    </location>
</feature>
<accession>A0A516GEI8</accession>
<name>A0A516GEI8_9MICO</name>
<feature type="transmembrane region" description="Helical" evidence="9">
    <location>
        <begin position="135"/>
        <end position="161"/>
    </location>
</feature>
<comment type="caution">
    <text evidence="9">Lacks conserved residue(s) required for the propagation of feature annotation.</text>
</comment>
<evidence type="ECO:0000256" key="5">
    <source>
        <dbReference type="ARBA" id="ARBA00022967"/>
    </source>
</evidence>
<keyword evidence="7 9" id="KW-0406">Ion transport</keyword>
<reference evidence="10 11" key="1">
    <citation type="submission" date="2019-07" db="EMBL/GenBank/DDBJ databases">
        <title>complete genome sequencing of Ornithinimicrobium sp. H23M54.</title>
        <authorList>
            <person name="Bae J.-W."/>
            <person name="Lee S.-Y."/>
        </authorList>
    </citation>
    <scope>NUCLEOTIDE SEQUENCE [LARGE SCALE GENOMIC DNA]</scope>
    <source>
        <strain evidence="10 11">H23M54</strain>
    </source>
</reference>
<feature type="transmembrane region" description="Helical" evidence="9">
    <location>
        <begin position="490"/>
        <end position="508"/>
    </location>
</feature>
<evidence type="ECO:0000313" key="10">
    <source>
        <dbReference type="EMBL" id="QDO89908.1"/>
    </source>
</evidence>
<feature type="transmembrane region" description="Helical" evidence="9">
    <location>
        <begin position="94"/>
        <end position="114"/>
    </location>
</feature>
<evidence type="ECO:0000256" key="8">
    <source>
        <dbReference type="ARBA" id="ARBA00023136"/>
    </source>
</evidence>
<dbReference type="GO" id="GO:0004427">
    <property type="term" value="F:inorganic diphosphate phosphatase activity"/>
    <property type="evidence" value="ECO:0007669"/>
    <property type="project" value="UniProtKB-UniRule"/>
</dbReference>
<dbReference type="NCBIfam" id="TIGR01104">
    <property type="entry name" value="V_PPase"/>
    <property type="match status" value="1"/>
</dbReference>
<comment type="catalytic activity">
    <reaction evidence="9">
        <text>diphosphate + H2O + H(+)(in) = 2 phosphate + 2 H(+)(out)</text>
        <dbReference type="Rhea" id="RHEA:13973"/>
        <dbReference type="ChEBI" id="CHEBI:15377"/>
        <dbReference type="ChEBI" id="CHEBI:15378"/>
        <dbReference type="ChEBI" id="CHEBI:33019"/>
        <dbReference type="ChEBI" id="CHEBI:43474"/>
        <dbReference type="EC" id="7.1.3.1"/>
    </reaction>
</comment>
<comment type="subcellular location">
    <subcellularLocation>
        <location evidence="9">Cell membrane</location>
        <topology evidence="9">Multi-pass membrane protein</topology>
    </subcellularLocation>
    <subcellularLocation>
        <location evidence="1">Endomembrane system</location>
        <topology evidence="1">Multi-pass membrane protein</topology>
    </subcellularLocation>
</comment>
<keyword evidence="8 9" id="KW-0472">Membrane</keyword>
<feature type="transmembrane region" description="Helical" evidence="9">
    <location>
        <begin position="729"/>
        <end position="748"/>
    </location>
</feature>
<dbReference type="GO" id="GO:0000287">
    <property type="term" value="F:magnesium ion binding"/>
    <property type="evidence" value="ECO:0007669"/>
    <property type="project" value="UniProtKB-UniRule"/>
</dbReference>
<dbReference type="GO" id="GO:0009678">
    <property type="term" value="F:diphosphate hydrolysis-driven proton transmembrane transporter activity"/>
    <property type="evidence" value="ECO:0007669"/>
    <property type="project" value="UniProtKB-UniRule"/>
</dbReference>
<dbReference type="NCBIfam" id="NF001960">
    <property type="entry name" value="PRK00733.3-5"/>
    <property type="match status" value="1"/>
</dbReference>
<feature type="transmembrane region" description="Helical" evidence="9">
    <location>
        <begin position="63"/>
        <end position="82"/>
    </location>
</feature>
<comment type="similarity">
    <text evidence="9">Belongs to the H(+)-translocating pyrophosphatase (TC 3.A.10) family. K(+)-insensitive subfamily.</text>
</comment>
<sequence>MTVDFGGGEYAIVAVVALIALAALVMGLKFRQEVLANPAGTPSMQEIGQAVQEGAQAYLQRQFRTLGIFVVIAFLLLFALPADDTAVRIGRSVFFVFGAVFSAGIGYLGMNLATAANMRVAEAARNGDRDKGMQIAFRTGGTVGMATVGLGLLGAALVVLFYQENAAKVLEGFGFGAALLAMFMRVGGGIFTKAADVGADLVGKVEAGIPEDDPRNAATIADNVGDNVGDCAGMAADLFESYAVTLVAALILGSAALGTDGLTFPLIIPAIGALTAIAGVYLTKGRSGESALVTINRGFYISALIAAGVSAVAAIVFLPDSLPSSLLTGVPESLGAHTLDPSVRVAAAVIVGIILAAFILWLTGYFTGTESEPTKNVAKTSLTGPATVILSGIGVGFESAVYTAATIAGAVYILFTLGGGSLIFSLFLVAMAGCGLLTTVGMIVAMDTFGPVSDNAQGIAEMSGDVDGEGAQILTELDAVGNTTKAVTKGIAIATAVLAATALFGSYYDAIMEAMLSLEGDAEALAEAGFLMGGSLLVYDPRALVGIIIGGCVVFMFSGLAIDAVTRAAGAIVFEVRRQFREKPGIMNYTEKPDYARVVDICTKDSLRELATPGLLAILAPIAVGFGLGVGALAGYLAGAIGTGVLMAVFLANSGGAWDNAKKLVEDGHHGGKGSEAHAATVIGDTVGDPFKDTAGPAINPLIKVMNLVALLIAPAIVALSYGDSANDLIRWGIALVAVALIVVAVVITKRRGTAIGDDSPAEQAQLG</sequence>
<feature type="transmembrane region" description="Helical" evidence="9">
    <location>
        <begin position="242"/>
        <end position="258"/>
    </location>
</feature>
<feature type="transmembrane region" description="Helical" evidence="9">
    <location>
        <begin position="173"/>
        <end position="191"/>
    </location>
</feature>
<comment type="subunit">
    <text evidence="9">Homodimer.</text>
</comment>
<keyword evidence="4 9" id="KW-0460">Magnesium</keyword>
<keyword evidence="6 9" id="KW-1133">Transmembrane helix</keyword>
<feature type="transmembrane region" description="Helical" evidence="9">
    <location>
        <begin position="388"/>
        <end position="415"/>
    </location>
</feature>
<gene>
    <name evidence="9" type="primary">hppA</name>
    <name evidence="10" type="ORF">FNH13_17555</name>
</gene>
<dbReference type="HAMAP" id="MF_01129">
    <property type="entry name" value="PPase_energized_pump"/>
    <property type="match status" value="1"/>
</dbReference>
<feature type="transmembrane region" description="Helical" evidence="9">
    <location>
        <begin position="705"/>
        <end position="723"/>
    </location>
</feature>
<evidence type="ECO:0000256" key="3">
    <source>
        <dbReference type="ARBA" id="ARBA00022692"/>
    </source>
</evidence>
<dbReference type="Pfam" id="PF03030">
    <property type="entry name" value="H_PPase"/>
    <property type="match status" value="1"/>
</dbReference>
<keyword evidence="11" id="KW-1185">Reference proteome</keyword>
<dbReference type="KEGG" id="orz:FNH13_17555"/>
<keyword evidence="5 9" id="KW-1278">Translocase</keyword>
<dbReference type="NCBIfam" id="NF001952">
    <property type="entry name" value="PRK00733.1-4"/>
    <property type="match status" value="1"/>
</dbReference>
<evidence type="ECO:0000256" key="7">
    <source>
        <dbReference type="ARBA" id="ARBA00023065"/>
    </source>
</evidence>
<dbReference type="PIRSF" id="PIRSF001265">
    <property type="entry name" value="H+-PPase"/>
    <property type="match status" value="1"/>
</dbReference>
<feature type="transmembrane region" description="Helical" evidence="9">
    <location>
        <begin position="543"/>
        <end position="574"/>
    </location>
</feature>
<keyword evidence="3 9" id="KW-0812">Transmembrane</keyword>
<dbReference type="PANTHER" id="PTHR31998">
    <property type="entry name" value="K(+)-INSENSITIVE PYROPHOSPHATE-ENERGIZED PROTON PUMP"/>
    <property type="match status" value="1"/>
</dbReference>
<evidence type="ECO:0000256" key="4">
    <source>
        <dbReference type="ARBA" id="ARBA00022842"/>
    </source>
</evidence>
<keyword evidence="2 9" id="KW-0813">Transport</keyword>
<evidence type="ECO:0000256" key="9">
    <source>
        <dbReference type="HAMAP-Rule" id="MF_01129"/>
    </source>
</evidence>
<evidence type="ECO:0000256" key="6">
    <source>
        <dbReference type="ARBA" id="ARBA00022989"/>
    </source>
</evidence>
<feature type="transmembrane region" description="Helical" evidence="9">
    <location>
        <begin position="634"/>
        <end position="653"/>
    </location>
</feature>
<feature type="transmembrane region" description="Helical" evidence="9">
    <location>
        <begin position="295"/>
        <end position="318"/>
    </location>
</feature>